<dbReference type="EMBL" id="VJMH01007404">
    <property type="protein sequence ID" value="KAF0683442.1"/>
    <property type="molecule type" value="Genomic_DNA"/>
</dbReference>
<name>A0A485LQR3_9STRA</name>
<reference evidence="1" key="2">
    <citation type="submission" date="2019-06" db="EMBL/GenBank/DDBJ databases">
        <title>Genomics analysis of Aphanomyces spp. identifies a new class of oomycete effector associated with host adaptation.</title>
        <authorList>
            <person name="Gaulin E."/>
        </authorList>
    </citation>
    <scope>NUCLEOTIDE SEQUENCE</scope>
    <source>
        <strain evidence="1">CBS 578.67</strain>
    </source>
</reference>
<keyword evidence="3" id="KW-1185">Reference proteome</keyword>
<evidence type="ECO:0000313" key="3">
    <source>
        <dbReference type="Proteomes" id="UP000332933"/>
    </source>
</evidence>
<organism evidence="2 3">
    <name type="scientific">Aphanomyces stellatus</name>
    <dbReference type="NCBI Taxonomy" id="120398"/>
    <lineage>
        <taxon>Eukaryota</taxon>
        <taxon>Sar</taxon>
        <taxon>Stramenopiles</taxon>
        <taxon>Oomycota</taxon>
        <taxon>Saprolegniomycetes</taxon>
        <taxon>Saprolegniales</taxon>
        <taxon>Verrucalvaceae</taxon>
        <taxon>Aphanomyces</taxon>
    </lineage>
</organism>
<evidence type="ECO:0000313" key="2">
    <source>
        <dbReference type="EMBL" id="VFU01115.1"/>
    </source>
</evidence>
<evidence type="ECO:0000313" key="1">
    <source>
        <dbReference type="EMBL" id="KAF0683442.1"/>
    </source>
</evidence>
<proteinExistence type="predicted"/>
<accession>A0A485LQR3</accession>
<protein>
    <submittedName>
        <fullName evidence="2">Aste57867_24476 protein</fullName>
    </submittedName>
</protein>
<gene>
    <name evidence="2" type="primary">Aste57867_24476</name>
    <name evidence="1" type="ORF">As57867_024399</name>
    <name evidence="2" type="ORF">ASTE57867_24476</name>
</gene>
<dbReference type="EMBL" id="CAADRA010007430">
    <property type="protein sequence ID" value="VFU01115.1"/>
    <property type="molecule type" value="Genomic_DNA"/>
</dbReference>
<dbReference type="AlphaFoldDB" id="A0A485LQR3"/>
<dbReference type="Proteomes" id="UP000332933">
    <property type="component" value="Unassembled WGS sequence"/>
</dbReference>
<reference evidence="2 3" key="1">
    <citation type="submission" date="2019-03" db="EMBL/GenBank/DDBJ databases">
        <authorList>
            <person name="Gaulin E."/>
            <person name="Dumas B."/>
        </authorList>
    </citation>
    <scope>NUCLEOTIDE SEQUENCE [LARGE SCALE GENOMIC DNA]</scope>
    <source>
        <strain evidence="2">CBS 568.67</strain>
    </source>
</reference>
<sequence>MPSAKTLATPADVAAADFRVRRQNQERSREARRVNREHLMYLREKVADLTRQLQTRTKMLPWKDIADALGTAVVEAKTSSHAMRRKIQETERLLLILAPWSQDTWMPEAIREKNKLLRAAGWRDHALLGHGDGRLMSYQWLTERLYQNTDLAMAQCHNTPSMSVVVSCDDNVVTSVVRSHYLIHGRKDRVTDAIDRTRKLADVNTSDAYFDQELLRHAFGNDLFHVNFGDGQTSIYRHFCTPTRSVVVSVAVTYDADRPELYRRERCIQGWRVVDQVDENVCRVLRFASLSLPTTISVDECAQIMGLPVTDIAHLDDSARLEALMRQRREMYEASERTSAEAFFKALTAVD</sequence>